<dbReference type="STRING" id="8154.ENSACLP00000018297"/>
<dbReference type="Ensembl" id="ENSACLT00000018730.2">
    <property type="protein sequence ID" value="ENSACLP00000018297.1"/>
    <property type="gene ID" value="ENSACLG00000012516.2"/>
</dbReference>
<dbReference type="PANTHER" id="PTHR11329">
    <property type="entry name" value="LEUKOCYTE CELL-DERIVED CHEMOTAXIN 2"/>
    <property type="match status" value="1"/>
</dbReference>
<protein>
    <submittedName>
        <fullName evidence="7">Uncharacterized protein</fullName>
    </submittedName>
</protein>
<accession>A0A3P8PMQ1</accession>
<dbReference type="PANTHER" id="PTHR11329:SF0">
    <property type="entry name" value="LEUKOCYTE CELL-DERIVED CHEMOTAXIN-2"/>
    <property type="match status" value="1"/>
</dbReference>
<proteinExistence type="inferred from homology"/>
<dbReference type="OrthoDB" id="5911921at2759"/>
<keyword evidence="4" id="KW-1015">Disulfide bond</keyword>
<dbReference type="GeneTree" id="ENSGT00390000015484"/>
<dbReference type="GeneID" id="113029981"/>
<dbReference type="AlphaFoldDB" id="A0A3P8PMQ1"/>
<reference evidence="7" key="2">
    <citation type="submission" date="2025-08" db="UniProtKB">
        <authorList>
            <consortium name="Ensembl"/>
        </authorList>
    </citation>
    <scope>IDENTIFICATION</scope>
</reference>
<dbReference type="GO" id="GO:0046872">
    <property type="term" value="F:metal ion binding"/>
    <property type="evidence" value="ECO:0007669"/>
    <property type="project" value="UniProtKB-KW"/>
</dbReference>
<dbReference type="InterPro" id="IPR008663">
    <property type="entry name" value="LECT2"/>
</dbReference>
<sequence length="261" mass="28932">MTEFFFSDLMMGRLFRICVISALLLCYVVLSGALEHGERKKEQIQSPDKNSSRLKVKGNFTSSNDRRPKAVTPGKKVKSGSKRVFMGPRSDISCTRLGGICQPVRYICQDRYLKDKCSGAKTRQCCMPVQAWSMLCAGHHNRVRACDAYGCGAFNSQRGNGLYKAVDLVCDDYSIINTIFSGSLAGPVSRKDPAGYQFDGVKLLSDVHCVKIFNIRPYRYSGPVTQGEALGYLLPLQEQFPGITSHLELQMCDGTDPSPFI</sequence>
<evidence type="ECO:0000256" key="3">
    <source>
        <dbReference type="ARBA" id="ARBA00022833"/>
    </source>
</evidence>
<evidence type="ECO:0000256" key="1">
    <source>
        <dbReference type="ARBA" id="ARBA00022723"/>
    </source>
</evidence>
<reference evidence="7" key="3">
    <citation type="submission" date="2025-09" db="UniProtKB">
        <authorList>
            <consortium name="Ensembl"/>
        </authorList>
    </citation>
    <scope>IDENTIFICATION</scope>
</reference>
<dbReference type="RefSeq" id="XP_026036742.1">
    <property type="nucleotide sequence ID" value="XM_026180957.1"/>
</dbReference>
<reference evidence="7" key="1">
    <citation type="submission" date="2018-05" db="EMBL/GenBank/DDBJ databases">
        <authorList>
            <person name="Datahose"/>
        </authorList>
    </citation>
    <scope>NUCLEOTIDE SEQUENCE</scope>
</reference>
<name>A0A3P8PMQ1_ASTCA</name>
<comment type="similarity">
    <text evidence="5">Belongs to the LECT2/MIM-1 family.</text>
</comment>
<keyword evidence="8" id="KW-1185">Reference proteome</keyword>
<evidence type="ECO:0000256" key="2">
    <source>
        <dbReference type="ARBA" id="ARBA00022729"/>
    </source>
</evidence>
<dbReference type="OMA" id="SHGCGAF"/>
<organism evidence="7 8">
    <name type="scientific">Astatotilapia calliptera</name>
    <name type="common">Eastern happy</name>
    <name type="synonym">Chromis callipterus</name>
    <dbReference type="NCBI Taxonomy" id="8154"/>
    <lineage>
        <taxon>Eukaryota</taxon>
        <taxon>Metazoa</taxon>
        <taxon>Chordata</taxon>
        <taxon>Craniata</taxon>
        <taxon>Vertebrata</taxon>
        <taxon>Euteleostomi</taxon>
        <taxon>Actinopterygii</taxon>
        <taxon>Neopterygii</taxon>
        <taxon>Teleostei</taxon>
        <taxon>Neoteleostei</taxon>
        <taxon>Acanthomorphata</taxon>
        <taxon>Ovalentaria</taxon>
        <taxon>Cichlomorphae</taxon>
        <taxon>Cichliformes</taxon>
        <taxon>Cichlidae</taxon>
        <taxon>African cichlids</taxon>
        <taxon>Pseudocrenilabrinae</taxon>
        <taxon>Haplochromini</taxon>
        <taxon>Astatotilapia</taxon>
    </lineage>
</organism>
<dbReference type="Gene3D" id="2.70.70.10">
    <property type="entry name" value="Glucose Permease (Domain IIA)"/>
    <property type="match status" value="1"/>
</dbReference>
<dbReference type="Proteomes" id="UP000265100">
    <property type="component" value="Chromosome 10"/>
</dbReference>
<evidence type="ECO:0000313" key="7">
    <source>
        <dbReference type="Ensembl" id="ENSACLP00000018297.1"/>
    </source>
</evidence>
<keyword evidence="3" id="KW-0862">Zinc</keyword>
<evidence type="ECO:0000256" key="4">
    <source>
        <dbReference type="ARBA" id="ARBA00023157"/>
    </source>
</evidence>
<evidence type="ECO:0000256" key="6">
    <source>
        <dbReference type="SAM" id="MobiDB-lite"/>
    </source>
</evidence>
<keyword evidence="1" id="KW-0479">Metal-binding</keyword>
<keyword evidence="2" id="KW-0732">Signal</keyword>
<evidence type="ECO:0000256" key="5">
    <source>
        <dbReference type="ARBA" id="ARBA00024361"/>
    </source>
</evidence>
<feature type="region of interest" description="Disordered" evidence="6">
    <location>
        <begin position="39"/>
        <end position="75"/>
    </location>
</feature>
<dbReference type="InterPro" id="IPR011055">
    <property type="entry name" value="Dup_hybrid_motif"/>
</dbReference>
<evidence type="ECO:0000313" key="8">
    <source>
        <dbReference type="Proteomes" id="UP000265100"/>
    </source>
</evidence>